<feature type="non-terminal residue" evidence="2">
    <location>
        <position position="238"/>
    </location>
</feature>
<feature type="transmembrane region" description="Helical" evidence="1">
    <location>
        <begin position="12"/>
        <end position="32"/>
    </location>
</feature>
<evidence type="ECO:0000313" key="3">
    <source>
        <dbReference type="Proteomes" id="UP000740727"/>
    </source>
</evidence>
<gene>
    <name evidence="2" type="ORF">EBT44_06345</name>
</gene>
<comment type="caution">
    <text evidence="2">The sequence shown here is derived from an EMBL/GenBank/DDBJ whole genome shotgun (WGS) entry which is preliminary data.</text>
</comment>
<dbReference type="AlphaFoldDB" id="A0A965GDC1"/>
<feature type="transmembrane region" description="Helical" evidence="1">
    <location>
        <begin position="38"/>
        <end position="56"/>
    </location>
</feature>
<proteinExistence type="predicted"/>
<sequence length="238" mass="25672">MVASRGVPLEHFTGAVIIHGMFATAVVAALIIFRMPRWWGTAGGWAIVGLGLLAVASRGPVSRQALNLITYALVAGPIWWASREGNGSWQLPVAMIVSVVWPVSAIRDVHIPVDISKSGKGGIFRFDAGWPDGQSLIEHRMRWDRSRGLAPSAVGIEVGEGCDPVVRLEGWVARVGSKAGQPGGLVEVNGSRHLGFAQRASPETWIFRLEQDDWSSDGDLTIRIRLNPFTSACSLLAM</sequence>
<evidence type="ECO:0000256" key="1">
    <source>
        <dbReference type="SAM" id="Phobius"/>
    </source>
</evidence>
<dbReference type="EMBL" id="RFXN01000136">
    <property type="protein sequence ID" value="NBR94424.1"/>
    <property type="molecule type" value="Genomic_DNA"/>
</dbReference>
<organism evidence="2 3">
    <name type="scientific">Candidatus Fonsibacter lacus</name>
    <dbReference type="NCBI Taxonomy" id="2576439"/>
    <lineage>
        <taxon>Bacteria</taxon>
        <taxon>Pseudomonadati</taxon>
        <taxon>Pseudomonadota</taxon>
        <taxon>Alphaproteobacteria</taxon>
        <taxon>Candidatus Pelagibacterales</taxon>
        <taxon>Candidatus Pelagibacterales incertae sedis</taxon>
        <taxon>Candidatus Fonsibacter</taxon>
    </lineage>
</organism>
<keyword evidence="1" id="KW-1133">Transmembrane helix</keyword>
<name>A0A965GDC1_9PROT</name>
<evidence type="ECO:0000313" key="2">
    <source>
        <dbReference type="EMBL" id="NBR94424.1"/>
    </source>
</evidence>
<protein>
    <submittedName>
        <fullName evidence="2">Uncharacterized protein</fullName>
    </submittedName>
</protein>
<reference evidence="2" key="1">
    <citation type="submission" date="2018-10" db="EMBL/GenBank/DDBJ databases">
        <title>Iterative Subtractive Binning of Freshwater Chronoseries Metagenomes Recovers Nearly Complete Genomes from over Four Hundred Novel Species.</title>
        <authorList>
            <person name="Rodriguez-R L.M."/>
            <person name="Tsementzi D."/>
            <person name="Luo C."/>
            <person name="Konstantinidis K.T."/>
        </authorList>
    </citation>
    <scope>NUCLEOTIDE SEQUENCE</scope>
    <source>
        <strain evidence="2">WB5_2A_028</strain>
    </source>
</reference>
<dbReference type="Proteomes" id="UP000740727">
    <property type="component" value="Unassembled WGS sequence"/>
</dbReference>
<keyword evidence="1" id="KW-0812">Transmembrane</keyword>
<keyword evidence="1" id="KW-0472">Membrane</keyword>
<accession>A0A965GDC1</accession>